<proteinExistence type="predicted"/>
<accession>A0A6J4HYZ3</accession>
<dbReference type="InterPro" id="IPR012074">
    <property type="entry name" value="GAF_ANTAR"/>
</dbReference>
<dbReference type="InterPro" id="IPR005561">
    <property type="entry name" value="ANTAR"/>
</dbReference>
<keyword evidence="2" id="KW-0804">Transcription</keyword>
<dbReference type="AlphaFoldDB" id="A0A6J4HYZ3"/>
<evidence type="ECO:0000256" key="1">
    <source>
        <dbReference type="ARBA" id="ARBA00023015"/>
    </source>
</evidence>
<evidence type="ECO:0000256" key="2">
    <source>
        <dbReference type="ARBA" id="ARBA00023163"/>
    </source>
</evidence>
<dbReference type="InterPro" id="IPR029016">
    <property type="entry name" value="GAF-like_dom_sf"/>
</dbReference>
<organism evidence="4">
    <name type="scientific">uncultured Acidimicrobiales bacterium</name>
    <dbReference type="NCBI Taxonomy" id="310071"/>
    <lineage>
        <taxon>Bacteria</taxon>
        <taxon>Bacillati</taxon>
        <taxon>Actinomycetota</taxon>
        <taxon>Acidimicrobiia</taxon>
        <taxon>Acidimicrobiales</taxon>
        <taxon>environmental samples</taxon>
    </lineage>
</organism>
<dbReference type="EMBL" id="CADCTF010000069">
    <property type="protein sequence ID" value="CAA9235509.1"/>
    <property type="molecule type" value="Genomic_DNA"/>
</dbReference>
<sequence length="242" mass="25745">MPDAPQEDPVLESLRAVSHYFVGGATLVETLDRVAELANEAIPSAEMVGLTMGVEGRATTTAATDPAVRAIDAAQYETGIGPCLDAYRHRAVYRISDTEKDETWRPFSEAAAARGIRSTLSLPLVANGEGVGALNFYSRCPGAFGQGGDDEERIASAFAAQAAVVLANAEAYWDARVLTEQLGFALETRATIEQAKGILMASGRTADDAFQLLVRASQRENRNLNAVAADIVAEAERRGSIQ</sequence>
<dbReference type="PROSITE" id="PS50921">
    <property type="entry name" value="ANTAR"/>
    <property type="match status" value="1"/>
</dbReference>
<dbReference type="Pfam" id="PF13185">
    <property type="entry name" value="GAF_2"/>
    <property type="match status" value="1"/>
</dbReference>
<dbReference type="InterPro" id="IPR036388">
    <property type="entry name" value="WH-like_DNA-bd_sf"/>
</dbReference>
<dbReference type="PIRSF" id="PIRSF036625">
    <property type="entry name" value="GAF_ANTAR"/>
    <property type="match status" value="1"/>
</dbReference>
<dbReference type="InterPro" id="IPR003018">
    <property type="entry name" value="GAF"/>
</dbReference>
<protein>
    <recommendedName>
        <fullName evidence="3">ANTAR domain-containing protein</fullName>
    </recommendedName>
</protein>
<name>A0A6J4HYZ3_9ACTN</name>
<dbReference type="SMART" id="SM00065">
    <property type="entry name" value="GAF"/>
    <property type="match status" value="1"/>
</dbReference>
<gene>
    <name evidence="4" type="ORF">AVDCRST_MAG50-1305</name>
</gene>
<evidence type="ECO:0000259" key="3">
    <source>
        <dbReference type="PROSITE" id="PS50921"/>
    </source>
</evidence>
<dbReference type="Pfam" id="PF03861">
    <property type="entry name" value="ANTAR"/>
    <property type="match status" value="1"/>
</dbReference>
<keyword evidence="1" id="KW-0805">Transcription regulation</keyword>
<dbReference type="SMART" id="SM01012">
    <property type="entry name" value="ANTAR"/>
    <property type="match status" value="1"/>
</dbReference>
<reference evidence="4" key="1">
    <citation type="submission" date="2020-02" db="EMBL/GenBank/DDBJ databases">
        <authorList>
            <person name="Meier V. D."/>
        </authorList>
    </citation>
    <scope>NUCLEOTIDE SEQUENCE</scope>
    <source>
        <strain evidence="4">AVDCRST_MAG50</strain>
    </source>
</reference>
<dbReference type="Gene3D" id="3.30.450.40">
    <property type="match status" value="1"/>
</dbReference>
<evidence type="ECO:0000313" key="4">
    <source>
        <dbReference type="EMBL" id="CAA9235509.1"/>
    </source>
</evidence>
<dbReference type="SUPFAM" id="SSF55781">
    <property type="entry name" value="GAF domain-like"/>
    <property type="match status" value="1"/>
</dbReference>
<feature type="domain" description="ANTAR" evidence="3">
    <location>
        <begin position="172"/>
        <end position="232"/>
    </location>
</feature>
<dbReference type="GO" id="GO:0003723">
    <property type="term" value="F:RNA binding"/>
    <property type="evidence" value="ECO:0007669"/>
    <property type="project" value="InterPro"/>
</dbReference>
<dbReference type="Gene3D" id="1.10.10.10">
    <property type="entry name" value="Winged helix-like DNA-binding domain superfamily/Winged helix DNA-binding domain"/>
    <property type="match status" value="1"/>
</dbReference>